<feature type="compositionally biased region" description="Low complexity" evidence="1">
    <location>
        <begin position="21"/>
        <end position="30"/>
    </location>
</feature>
<sequence length="116" mass="12062">MSYPQSAAQRPPPLRQYNTAPSPSVVSPGGYSQDGSYGHSDGGRSSHDYPAGPAYDDAAYSVHSNSSGSQPYGAPQSQPRAMRPPGPPGPGPGYGRPPNGYPPGGMPPQSRPRTRK</sequence>
<accession>A0A9W9QJ03</accession>
<dbReference type="AlphaFoldDB" id="A0A9W9QJ03"/>
<gene>
    <name evidence="2" type="ORF">N7452_007914</name>
</gene>
<protein>
    <submittedName>
        <fullName evidence="2">Uncharacterized protein</fullName>
    </submittedName>
</protein>
<proteinExistence type="predicted"/>
<feature type="compositionally biased region" description="Pro residues" evidence="1">
    <location>
        <begin position="82"/>
        <end position="91"/>
    </location>
</feature>
<feature type="region of interest" description="Disordered" evidence="1">
    <location>
        <begin position="1"/>
        <end position="116"/>
    </location>
</feature>
<dbReference type="EMBL" id="JAPZBQ010000004">
    <property type="protein sequence ID" value="KAJ5335511.1"/>
    <property type="molecule type" value="Genomic_DNA"/>
</dbReference>
<feature type="compositionally biased region" description="Pro residues" evidence="1">
    <location>
        <begin position="99"/>
        <end position="110"/>
    </location>
</feature>
<reference evidence="2" key="2">
    <citation type="journal article" date="2023" name="IMA Fungus">
        <title>Comparative genomic study of the Penicillium genus elucidates a diverse pangenome and 15 lateral gene transfer events.</title>
        <authorList>
            <person name="Petersen C."/>
            <person name="Sorensen T."/>
            <person name="Nielsen M.R."/>
            <person name="Sondergaard T.E."/>
            <person name="Sorensen J.L."/>
            <person name="Fitzpatrick D.A."/>
            <person name="Frisvad J.C."/>
            <person name="Nielsen K.L."/>
        </authorList>
    </citation>
    <scope>NUCLEOTIDE SEQUENCE</scope>
    <source>
        <strain evidence="2">IBT 35673</strain>
    </source>
</reference>
<dbReference type="Proteomes" id="UP001147695">
    <property type="component" value="Unassembled WGS sequence"/>
</dbReference>
<feature type="compositionally biased region" description="Low complexity" evidence="1">
    <location>
        <begin position="48"/>
        <end position="60"/>
    </location>
</feature>
<evidence type="ECO:0000256" key="1">
    <source>
        <dbReference type="SAM" id="MobiDB-lite"/>
    </source>
</evidence>
<reference evidence="2" key="1">
    <citation type="submission" date="2022-12" db="EMBL/GenBank/DDBJ databases">
        <authorList>
            <person name="Petersen C."/>
        </authorList>
    </citation>
    <scope>NUCLEOTIDE SEQUENCE</scope>
    <source>
        <strain evidence="2">IBT 35673</strain>
    </source>
</reference>
<comment type="caution">
    <text evidence="2">The sequence shown here is derived from an EMBL/GenBank/DDBJ whole genome shotgun (WGS) entry which is preliminary data.</text>
</comment>
<feature type="compositionally biased region" description="Polar residues" evidence="1">
    <location>
        <begin position="62"/>
        <end position="79"/>
    </location>
</feature>
<organism evidence="2 3">
    <name type="scientific">Penicillium brevicompactum</name>
    <dbReference type="NCBI Taxonomy" id="5074"/>
    <lineage>
        <taxon>Eukaryota</taxon>
        <taxon>Fungi</taxon>
        <taxon>Dikarya</taxon>
        <taxon>Ascomycota</taxon>
        <taxon>Pezizomycotina</taxon>
        <taxon>Eurotiomycetes</taxon>
        <taxon>Eurotiomycetidae</taxon>
        <taxon>Eurotiales</taxon>
        <taxon>Aspergillaceae</taxon>
        <taxon>Penicillium</taxon>
    </lineage>
</organism>
<name>A0A9W9QJ03_PENBR</name>
<evidence type="ECO:0000313" key="3">
    <source>
        <dbReference type="Proteomes" id="UP001147695"/>
    </source>
</evidence>
<evidence type="ECO:0000313" key="2">
    <source>
        <dbReference type="EMBL" id="KAJ5335511.1"/>
    </source>
</evidence>